<dbReference type="InterPro" id="IPR009097">
    <property type="entry name" value="Cyclic_Pdiesterase"/>
</dbReference>
<sequence>MPRDGRTGLVIPVPEADTVLGPVCERYPEAVRREVPAHVSVLFPFLAADELGERVFGELRELFDEQPPLRVSWRECARHGGFVYLRPDPPGPVQRLMDAVQRRWPDVVPYEGRHEVVEPHLTVATGTSRETAVAIQRTVTELLPVTAELSEVWLVVFEGQWRIRERFALRARPDRSGDVRERTVS</sequence>
<evidence type="ECO:0000313" key="1">
    <source>
        <dbReference type="EMBL" id="NYH80662.1"/>
    </source>
</evidence>
<dbReference type="EMBL" id="JACBYW010000008">
    <property type="protein sequence ID" value="NYH80662.1"/>
    <property type="molecule type" value="Genomic_DNA"/>
</dbReference>
<evidence type="ECO:0000313" key="2">
    <source>
        <dbReference type="Proteomes" id="UP000548304"/>
    </source>
</evidence>
<reference evidence="1 2" key="1">
    <citation type="submission" date="2020-07" db="EMBL/GenBank/DDBJ databases">
        <title>Genomic Encyclopedia of Type Strains, Phase III (KMG-III): the genomes of soil and plant-associated and newly described type strains.</title>
        <authorList>
            <person name="Whitman W."/>
        </authorList>
    </citation>
    <scope>NUCLEOTIDE SEQUENCE [LARGE SCALE GENOMIC DNA]</scope>
    <source>
        <strain evidence="1 2">CECT 8576</strain>
    </source>
</reference>
<dbReference type="AlphaFoldDB" id="A0A852Z3T4"/>
<dbReference type="RefSeq" id="WP_179536991.1">
    <property type="nucleotide sequence ID" value="NZ_JACBYW010000008.1"/>
</dbReference>
<organism evidence="1 2">
    <name type="scientific">Actinopolyspora biskrensis</name>
    <dbReference type="NCBI Taxonomy" id="1470178"/>
    <lineage>
        <taxon>Bacteria</taxon>
        <taxon>Bacillati</taxon>
        <taxon>Actinomycetota</taxon>
        <taxon>Actinomycetes</taxon>
        <taxon>Actinopolysporales</taxon>
        <taxon>Actinopolysporaceae</taxon>
        <taxon>Actinopolyspora</taxon>
    </lineage>
</organism>
<name>A0A852Z3T4_9ACTN</name>
<gene>
    <name evidence="1" type="ORF">FHR84_004028</name>
</gene>
<accession>A0A852Z3T4</accession>
<protein>
    <recommendedName>
        <fullName evidence="3">2'-5' RNA ligase superfamily protein</fullName>
    </recommendedName>
</protein>
<dbReference type="Gene3D" id="3.90.1140.10">
    <property type="entry name" value="Cyclic phosphodiesterase"/>
    <property type="match status" value="1"/>
</dbReference>
<dbReference type="Pfam" id="PF13563">
    <property type="entry name" value="2_5_RNA_ligase2"/>
    <property type="match status" value="1"/>
</dbReference>
<keyword evidence="2" id="KW-1185">Reference proteome</keyword>
<dbReference type="SUPFAM" id="SSF55144">
    <property type="entry name" value="LigT-like"/>
    <property type="match status" value="1"/>
</dbReference>
<comment type="caution">
    <text evidence="1">The sequence shown here is derived from an EMBL/GenBank/DDBJ whole genome shotgun (WGS) entry which is preliminary data.</text>
</comment>
<evidence type="ECO:0008006" key="3">
    <source>
        <dbReference type="Google" id="ProtNLM"/>
    </source>
</evidence>
<dbReference type="Proteomes" id="UP000548304">
    <property type="component" value="Unassembled WGS sequence"/>
</dbReference>
<proteinExistence type="predicted"/>